<keyword evidence="2" id="KW-1185">Reference proteome</keyword>
<organism evidence="1 2">
    <name type="scientific">Sphingobium chlorophenolicum L-1</name>
    <dbReference type="NCBI Taxonomy" id="690566"/>
    <lineage>
        <taxon>Bacteria</taxon>
        <taxon>Pseudomonadati</taxon>
        <taxon>Pseudomonadota</taxon>
        <taxon>Alphaproteobacteria</taxon>
        <taxon>Sphingomonadales</taxon>
        <taxon>Sphingomonadaceae</taxon>
        <taxon>Sphingobium</taxon>
    </lineage>
</organism>
<sequence>MQLVTLLLHDMQGEAWRLSLSADCLPFIGNYRRVEGFNIDAVVALDGLRKKG</sequence>
<evidence type="ECO:0000313" key="2">
    <source>
        <dbReference type="Proteomes" id="UP000007150"/>
    </source>
</evidence>
<dbReference type="STRING" id="690566.Sphch_1165"/>
<evidence type="ECO:0000313" key="1">
    <source>
        <dbReference type="EMBL" id="AEG48855.1"/>
    </source>
</evidence>
<reference evidence="1 2" key="1">
    <citation type="submission" date="2011-05" db="EMBL/GenBank/DDBJ databases">
        <title>Complete sequence of chromosome 1 of Sphingobium chlorophenolicum L-1.</title>
        <authorList>
            <consortium name="US DOE Joint Genome Institute"/>
            <person name="Lucas S."/>
            <person name="Han J."/>
            <person name="Lapidus A."/>
            <person name="Cheng J.-F."/>
            <person name="Goodwin L."/>
            <person name="Pitluck S."/>
            <person name="Peters L."/>
            <person name="Daligault H."/>
            <person name="Han C."/>
            <person name="Tapia R."/>
            <person name="Land M."/>
            <person name="Hauser L."/>
            <person name="Kyrpides N."/>
            <person name="Ivanova N."/>
            <person name="Pagani I."/>
            <person name="Turner P."/>
            <person name="Copley S."/>
            <person name="Woyke T."/>
        </authorList>
    </citation>
    <scope>NUCLEOTIDE SEQUENCE [LARGE SCALE GENOMIC DNA]</scope>
    <source>
        <strain evidence="1 2">L-1</strain>
    </source>
</reference>
<dbReference type="Proteomes" id="UP000007150">
    <property type="component" value="Chromosome 1"/>
</dbReference>
<proteinExistence type="predicted"/>
<dbReference type="EMBL" id="CP002798">
    <property type="protein sequence ID" value="AEG48855.1"/>
    <property type="molecule type" value="Genomic_DNA"/>
</dbReference>
<dbReference type="HOGENOM" id="CLU_3084811_0_0_5"/>
<name>F6EVL9_SPHCR</name>
<accession>F6EVL9</accession>
<dbReference type="KEGG" id="sch:Sphch_1165"/>
<protein>
    <submittedName>
        <fullName evidence="1">Uncharacterized protein</fullName>
    </submittedName>
</protein>
<dbReference type="AlphaFoldDB" id="F6EVL9"/>
<gene>
    <name evidence="1" type="ORF">Sphch_1165</name>
</gene>